<protein>
    <submittedName>
        <fullName evidence="1">Uncharacterized protein</fullName>
    </submittedName>
</protein>
<comment type="caution">
    <text evidence="1">The sequence shown here is derived from an EMBL/GenBank/DDBJ whole genome shotgun (WGS) entry which is preliminary data.</text>
</comment>
<evidence type="ECO:0000313" key="1">
    <source>
        <dbReference type="EMBL" id="KAH0927315.1"/>
    </source>
</evidence>
<proteinExistence type="predicted"/>
<dbReference type="PANTHER" id="PTHR19248">
    <property type="entry name" value="ATP-BINDING TRANSPORT PROTEIN-RELATED"/>
    <property type="match status" value="1"/>
</dbReference>
<dbReference type="Gene3D" id="3.40.50.300">
    <property type="entry name" value="P-loop containing nucleotide triphosphate hydrolases"/>
    <property type="match status" value="1"/>
</dbReference>
<sequence length="136" mass="15913">MLGENGTGRNLCFMTPLFWLEFEGIKQGVESGMPEFNVSYKPQVYDWKRECTTLRQLLHDKIHDAYTHPQFVSDAMRPLQIERLLDQTLNKLSDGERQSQPDIYLIDEPSAHLDSKQRITSSKVIKRFILNTKKRD</sequence>
<organism evidence="1 2">
    <name type="scientific">Brassica napus</name>
    <name type="common">Rape</name>
    <dbReference type="NCBI Taxonomy" id="3708"/>
    <lineage>
        <taxon>Eukaryota</taxon>
        <taxon>Viridiplantae</taxon>
        <taxon>Streptophyta</taxon>
        <taxon>Embryophyta</taxon>
        <taxon>Tracheophyta</taxon>
        <taxon>Spermatophyta</taxon>
        <taxon>Magnoliopsida</taxon>
        <taxon>eudicotyledons</taxon>
        <taxon>Gunneridae</taxon>
        <taxon>Pentapetalae</taxon>
        <taxon>rosids</taxon>
        <taxon>malvids</taxon>
        <taxon>Brassicales</taxon>
        <taxon>Brassicaceae</taxon>
        <taxon>Brassiceae</taxon>
        <taxon>Brassica</taxon>
    </lineage>
</organism>
<dbReference type="EMBL" id="JAGKQM010000005">
    <property type="protein sequence ID" value="KAH0927315.1"/>
    <property type="molecule type" value="Genomic_DNA"/>
</dbReference>
<name>A0ABQ8DD50_BRANA</name>
<evidence type="ECO:0000313" key="2">
    <source>
        <dbReference type="Proteomes" id="UP000824890"/>
    </source>
</evidence>
<dbReference type="Proteomes" id="UP000824890">
    <property type="component" value="Unassembled WGS sequence"/>
</dbReference>
<keyword evidence="2" id="KW-1185">Reference proteome</keyword>
<dbReference type="InterPro" id="IPR013283">
    <property type="entry name" value="RLI1"/>
</dbReference>
<gene>
    <name evidence="1" type="ORF">HID58_019571</name>
</gene>
<dbReference type="SUPFAM" id="SSF52540">
    <property type="entry name" value="P-loop containing nucleoside triphosphate hydrolases"/>
    <property type="match status" value="1"/>
</dbReference>
<accession>A0ABQ8DD50</accession>
<reference evidence="1 2" key="1">
    <citation type="submission" date="2021-05" db="EMBL/GenBank/DDBJ databases">
        <title>Genome Assembly of Synthetic Allotetraploid Brassica napus Reveals Homoeologous Exchanges between Subgenomes.</title>
        <authorList>
            <person name="Davis J.T."/>
        </authorList>
    </citation>
    <scope>NUCLEOTIDE SEQUENCE [LARGE SCALE GENOMIC DNA]</scope>
    <source>
        <strain evidence="2">cv. Da-Ae</strain>
        <tissue evidence="1">Seedling</tissue>
    </source>
</reference>
<dbReference type="InterPro" id="IPR027417">
    <property type="entry name" value="P-loop_NTPase"/>
</dbReference>